<dbReference type="Proteomes" id="UP000256695">
    <property type="component" value="Unassembled WGS sequence"/>
</dbReference>
<dbReference type="OrthoDB" id="5955722at2"/>
<dbReference type="PIRSF" id="PIRSF015875">
    <property type="entry name" value="UCP015875"/>
    <property type="match status" value="1"/>
</dbReference>
<evidence type="ECO:0008006" key="4">
    <source>
        <dbReference type="Google" id="ProtNLM"/>
    </source>
</evidence>
<name>A0A3D8J3V1_9HELI</name>
<feature type="transmembrane region" description="Helical" evidence="1">
    <location>
        <begin position="86"/>
        <end position="110"/>
    </location>
</feature>
<feature type="transmembrane region" description="Helical" evidence="1">
    <location>
        <begin position="119"/>
        <end position="139"/>
    </location>
</feature>
<accession>A0A3D8J3V1</accession>
<proteinExistence type="predicted"/>
<feature type="transmembrane region" description="Helical" evidence="1">
    <location>
        <begin position="6"/>
        <end position="33"/>
    </location>
</feature>
<protein>
    <recommendedName>
        <fullName evidence="4">Copper resistance protein CopD</fullName>
    </recommendedName>
</protein>
<evidence type="ECO:0000256" key="1">
    <source>
        <dbReference type="SAM" id="Phobius"/>
    </source>
</evidence>
<evidence type="ECO:0000313" key="2">
    <source>
        <dbReference type="EMBL" id="RDU71534.1"/>
    </source>
</evidence>
<dbReference type="InterPro" id="IPR007418">
    <property type="entry name" value="DUF474"/>
</dbReference>
<keyword evidence="1" id="KW-0472">Membrane</keyword>
<gene>
    <name evidence="2" type="ORF">CQA57_07710</name>
</gene>
<dbReference type="RefSeq" id="WP_115579661.1">
    <property type="nucleotide sequence ID" value="NZ_NXLX01000028.1"/>
</dbReference>
<feature type="transmembrane region" description="Helical" evidence="1">
    <location>
        <begin position="54"/>
        <end position="74"/>
    </location>
</feature>
<reference evidence="2 3" key="1">
    <citation type="submission" date="2018-04" db="EMBL/GenBank/DDBJ databases">
        <title>Novel Campyloabacter and Helicobacter Species and Strains.</title>
        <authorList>
            <person name="Mannion A.J."/>
            <person name="Shen Z."/>
            <person name="Fox J.G."/>
        </authorList>
    </citation>
    <scope>NUCLEOTIDE SEQUENCE [LARGE SCALE GENOMIC DNA]</scope>
    <source>
        <strain evidence="2 3">MIT 04-9362</strain>
    </source>
</reference>
<keyword evidence="3" id="KW-1185">Reference proteome</keyword>
<dbReference type="AlphaFoldDB" id="A0A3D8J3V1"/>
<comment type="caution">
    <text evidence="2">The sequence shown here is derived from an EMBL/GenBank/DDBJ whole genome shotgun (WGS) entry which is preliminary data.</text>
</comment>
<organism evidence="2 3">
    <name type="scientific">Helicobacter anseris</name>
    <dbReference type="NCBI Taxonomy" id="375926"/>
    <lineage>
        <taxon>Bacteria</taxon>
        <taxon>Pseudomonadati</taxon>
        <taxon>Campylobacterota</taxon>
        <taxon>Epsilonproteobacteria</taxon>
        <taxon>Campylobacterales</taxon>
        <taxon>Helicobacteraceae</taxon>
        <taxon>Helicobacter</taxon>
    </lineage>
</organism>
<evidence type="ECO:0000313" key="3">
    <source>
        <dbReference type="Proteomes" id="UP000256695"/>
    </source>
</evidence>
<dbReference type="EMBL" id="NXLX01000028">
    <property type="protein sequence ID" value="RDU71534.1"/>
    <property type="molecule type" value="Genomic_DNA"/>
</dbReference>
<keyword evidence="1" id="KW-0812">Transmembrane</keyword>
<sequence>MQNYYSIFLVIHLFCAIAFVGYLFFDVVILNIAKRKINNFESFQNGISKVVTKIMPFIVLMLFISGGAMAGKYFTSPIDSTFQLLLLVKIILAFCIFALVVFSLSFYYIVKKPNPIGKFIHPIVFALCIIIVLLAKLMFLF</sequence>
<keyword evidence="1" id="KW-1133">Transmembrane helix</keyword>